<protein>
    <submittedName>
        <fullName evidence="2">P-type conjugative transfer protein TrbJ</fullName>
    </submittedName>
</protein>
<reference evidence="2 3" key="1">
    <citation type="journal article" date="2015" name="Stand. Genomic Sci.">
        <title>Genomic Encyclopedia of Bacterial and Archaeal Type Strains, Phase III: the genomes of soil and plant-associated and newly described type strains.</title>
        <authorList>
            <person name="Whitman W.B."/>
            <person name="Woyke T."/>
            <person name="Klenk H.P."/>
            <person name="Zhou Y."/>
            <person name="Lilburn T.G."/>
            <person name="Beck B.J."/>
            <person name="De Vos P."/>
            <person name="Vandamme P."/>
            <person name="Eisen J.A."/>
            <person name="Garrity G."/>
            <person name="Hugenholtz P."/>
            <person name="Kyrpides N.C."/>
        </authorList>
    </citation>
    <scope>NUCLEOTIDE SEQUENCE [LARGE SCALE GENOMIC DNA]</scope>
    <source>
        <strain evidence="2 3">CGMCC 1.10822</strain>
    </source>
</reference>
<accession>A0A562R0H1</accession>
<organism evidence="2 3">
    <name type="scientific">Pseudoduganella lurida</name>
    <dbReference type="NCBI Taxonomy" id="1036180"/>
    <lineage>
        <taxon>Bacteria</taxon>
        <taxon>Pseudomonadati</taxon>
        <taxon>Pseudomonadota</taxon>
        <taxon>Betaproteobacteria</taxon>
        <taxon>Burkholderiales</taxon>
        <taxon>Oxalobacteraceae</taxon>
        <taxon>Telluria group</taxon>
        <taxon>Pseudoduganella</taxon>
    </lineage>
</organism>
<dbReference type="OrthoDB" id="7469703at2"/>
<sequence>MKRFLRPALLAIAIAVGMHTVTGPVHATGIPVFDAGNLSQNLISALQAMLQTAKQIQQYQTQLEQYRNMLQNTTAPVANVWDAAQNTMDGLRRATDTLQHYKNTLGSLDNYLGRFHDTAGYRQSPCFSGGRCSQADWDALSASQELGSQAQKRSNDALFRAIDQQQDALQSDARQLERLQSAAQGASGQMQAIGYANQLASQQANQLLQIRALMVAEQNALAARNQAQADREALARAADARVLAPRFEPSVQRSW</sequence>
<evidence type="ECO:0000313" key="2">
    <source>
        <dbReference type="EMBL" id="TWI62551.1"/>
    </source>
</evidence>
<name>A0A562R0H1_9BURK</name>
<dbReference type="Gene3D" id="1.20.58.430">
    <property type="entry name" value="Type IV secretion system, VirB5-domain"/>
    <property type="match status" value="1"/>
</dbReference>
<evidence type="ECO:0000256" key="1">
    <source>
        <dbReference type="SAM" id="SignalP"/>
    </source>
</evidence>
<keyword evidence="3" id="KW-1185">Reference proteome</keyword>
<feature type="signal peptide" evidence="1">
    <location>
        <begin position="1"/>
        <end position="27"/>
    </location>
</feature>
<dbReference type="NCBIfam" id="TIGR02780">
    <property type="entry name" value="TrbJ_Ti"/>
    <property type="match status" value="1"/>
</dbReference>
<proteinExistence type="predicted"/>
<dbReference type="InterPro" id="IPR023220">
    <property type="entry name" value="T4SS_VirB5-domain"/>
</dbReference>
<dbReference type="Proteomes" id="UP000318431">
    <property type="component" value="Unassembled WGS sequence"/>
</dbReference>
<dbReference type="InterPro" id="IPR014147">
    <property type="entry name" value="T4SS_TrbJ"/>
</dbReference>
<dbReference type="SUPFAM" id="SSF101082">
    <property type="entry name" value="Typo IV secretion system protein TraC"/>
    <property type="match status" value="1"/>
</dbReference>
<comment type="caution">
    <text evidence="2">The sequence shown here is derived from an EMBL/GenBank/DDBJ whole genome shotgun (WGS) entry which is preliminary data.</text>
</comment>
<gene>
    <name evidence="2" type="ORF">IP91_04072</name>
</gene>
<evidence type="ECO:0000313" key="3">
    <source>
        <dbReference type="Proteomes" id="UP000318431"/>
    </source>
</evidence>
<dbReference type="AlphaFoldDB" id="A0A562R0H1"/>
<dbReference type="RefSeq" id="WP_145651391.1">
    <property type="nucleotide sequence ID" value="NZ_VLLB01000008.1"/>
</dbReference>
<feature type="chain" id="PRO_5021899733" evidence="1">
    <location>
        <begin position="28"/>
        <end position="255"/>
    </location>
</feature>
<keyword evidence="1" id="KW-0732">Signal</keyword>
<dbReference type="EMBL" id="VLLB01000008">
    <property type="protein sequence ID" value="TWI62551.1"/>
    <property type="molecule type" value="Genomic_DNA"/>
</dbReference>
<dbReference type="NCBIfam" id="NF010452">
    <property type="entry name" value="PRK13879.1"/>
    <property type="match status" value="1"/>
</dbReference>